<comment type="caution">
    <text evidence="1">The sequence shown here is derived from an EMBL/GenBank/DDBJ whole genome shotgun (WGS) entry which is preliminary data.</text>
</comment>
<organism evidence="1 2">
    <name type="scientific">Heliophilum fasciatum</name>
    <dbReference type="NCBI Taxonomy" id="35700"/>
    <lineage>
        <taxon>Bacteria</taxon>
        <taxon>Bacillati</taxon>
        <taxon>Bacillota</taxon>
        <taxon>Clostridia</taxon>
        <taxon>Eubacteriales</taxon>
        <taxon>Heliobacteriaceae</taxon>
        <taxon>Heliophilum</taxon>
    </lineage>
</organism>
<sequence length="270" mass="31140">MTFRGEILPFFGLDLPKVVDAVSTQAPLIEVKDRDMDVVLALEDNTLLHIEFESSEPTINDQIRYAYYELRLFSDRQQLIRRIIVYAAGIQKTPDPLYIGTLSTHQHSIHLSRHFDGYRELDRVLTKIAHHERLDAEDKLRIMLLPMMFEHPRHRSRAAWLVTEALDAEKTDDAAYLIGTMFACNYSTIANPEKNKILEVLEMSQAFQELYRRLEEKGMAKGMEKGMEQGIEKTAIAALKEGASPIFVSKITGLPMEKIEELHKRIKQER</sequence>
<accession>A0A4V2SW76</accession>
<name>A0A4V2SW76_9FIRM</name>
<evidence type="ECO:0000313" key="2">
    <source>
        <dbReference type="Proteomes" id="UP000294813"/>
    </source>
</evidence>
<evidence type="ECO:0000313" key="1">
    <source>
        <dbReference type="EMBL" id="TCP61226.1"/>
    </source>
</evidence>
<dbReference type="Proteomes" id="UP000294813">
    <property type="component" value="Unassembled WGS sequence"/>
</dbReference>
<gene>
    <name evidence="1" type="ORF">EDD73_13018</name>
</gene>
<dbReference type="AlphaFoldDB" id="A0A4V2SW76"/>
<dbReference type="EMBL" id="SLXT01000030">
    <property type="protein sequence ID" value="TCP61226.1"/>
    <property type="molecule type" value="Genomic_DNA"/>
</dbReference>
<reference evidence="1 2" key="1">
    <citation type="submission" date="2019-03" db="EMBL/GenBank/DDBJ databases">
        <title>Genomic Encyclopedia of Type Strains, Phase IV (KMG-IV): sequencing the most valuable type-strain genomes for metagenomic binning, comparative biology and taxonomic classification.</title>
        <authorList>
            <person name="Goeker M."/>
        </authorList>
    </citation>
    <scope>NUCLEOTIDE SEQUENCE [LARGE SCALE GENOMIC DNA]</scope>
    <source>
        <strain evidence="1 2">DSM 11170</strain>
    </source>
</reference>
<keyword evidence="2" id="KW-1185">Reference proteome</keyword>
<protein>
    <submittedName>
        <fullName evidence="1">Uncharacterized protein</fullName>
    </submittedName>
</protein>
<proteinExistence type="predicted"/>